<proteinExistence type="predicted"/>
<comment type="caution">
    <text evidence="1">The sequence shown here is derived from an EMBL/GenBank/DDBJ whole genome shotgun (WGS) entry which is preliminary data.</text>
</comment>
<evidence type="ECO:0000313" key="2">
    <source>
        <dbReference type="Proteomes" id="UP000828251"/>
    </source>
</evidence>
<evidence type="ECO:0000313" key="1">
    <source>
        <dbReference type="EMBL" id="KAH1065154.1"/>
    </source>
</evidence>
<evidence type="ECO:0008006" key="3">
    <source>
        <dbReference type="Google" id="ProtNLM"/>
    </source>
</evidence>
<sequence length="129" mass="14294">MWRAYDGFLLAWEMGARRVILEMDSLEAVTMLQQSLVDGSNMATVAHAYREGNRVANVLANYAFKCLMGVNHFVQPPAVVLQVLHHDLTGIGVLRQISTEMRRRVISKEAGLSILGSRVGEVEGLRVNA</sequence>
<name>A0A9D3ZUF4_9ROSI</name>
<organism evidence="1 2">
    <name type="scientific">Gossypium stocksii</name>
    <dbReference type="NCBI Taxonomy" id="47602"/>
    <lineage>
        <taxon>Eukaryota</taxon>
        <taxon>Viridiplantae</taxon>
        <taxon>Streptophyta</taxon>
        <taxon>Embryophyta</taxon>
        <taxon>Tracheophyta</taxon>
        <taxon>Spermatophyta</taxon>
        <taxon>Magnoliopsida</taxon>
        <taxon>eudicotyledons</taxon>
        <taxon>Gunneridae</taxon>
        <taxon>Pentapetalae</taxon>
        <taxon>rosids</taxon>
        <taxon>malvids</taxon>
        <taxon>Malvales</taxon>
        <taxon>Malvaceae</taxon>
        <taxon>Malvoideae</taxon>
        <taxon>Gossypium</taxon>
    </lineage>
</organism>
<protein>
    <recommendedName>
        <fullName evidence="3">RNase H type-1 domain-containing protein</fullName>
    </recommendedName>
</protein>
<dbReference type="OrthoDB" id="1841727at2759"/>
<reference evidence="1 2" key="1">
    <citation type="journal article" date="2021" name="Plant Biotechnol. J.">
        <title>Multi-omics assisted identification of the key and species-specific regulatory components of drought-tolerant mechanisms in Gossypium stocksii.</title>
        <authorList>
            <person name="Yu D."/>
            <person name="Ke L."/>
            <person name="Zhang D."/>
            <person name="Wu Y."/>
            <person name="Sun Y."/>
            <person name="Mei J."/>
            <person name="Sun J."/>
            <person name="Sun Y."/>
        </authorList>
    </citation>
    <scope>NUCLEOTIDE SEQUENCE [LARGE SCALE GENOMIC DNA]</scope>
    <source>
        <strain evidence="2">cv. E1</strain>
        <tissue evidence="1">Leaf</tissue>
    </source>
</reference>
<dbReference type="PANTHER" id="PTHR47723:SF13">
    <property type="entry name" value="PUTATIVE-RELATED"/>
    <property type="match status" value="1"/>
</dbReference>
<dbReference type="Proteomes" id="UP000828251">
    <property type="component" value="Unassembled WGS sequence"/>
</dbReference>
<keyword evidence="2" id="KW-1185">Reference proteome</keyword>
<accession>A0A9D3ZUF4</accession>
<gene>
    <name evidence="1" type="ORF">J1N35_030141</name>
</gene>
<dbReference type="InterPro" id="IPR053151">
    <property type="entry name" value="RNase_H-like"/>
</dbReference>
<dbReference type="EMBL" id="JAIQCV010000009">
    <property type="protein sequence ID" value="KAH1065154.1"/>
    <property type="molecule type" value="Genomic_DNA"/>
</dbReference>
<dbReference type="AlphaFoldDB" id="A0A9D3ZUF4"/>
<dbReference type="PANTHER" id="PTHR47723">
    <property type="entry name" value="OS05G0353850 PROTEIN"/>
    <property type="match status" value="1"/>
</dbReference>